<dbReference type="Gene3D" id="1.10.10.60">
    <property type="entry name" value="Homeodomain-like"/>
    <property type="match status" value="2"/>
</dbReference>
<dbReference type="InterPro" id="IPR017930">
    <property type="entry name" value="Myb_dom"/>
</dbReference>
<feature type="domain" description="Myb-like" evidence="2">
    <location>
        <begin position="608"/>
        <end position="658"/>
    </location>
</feature>
<feature type="region of interest" description="Disordered" evidence="1">
    <location>
        <begin position="1"/>
        <end position="20"/>
    </location>
</feature>
<dbReference type="PANTHER" id="PTHR45614:SF25">
    <property type="entry name" value="MYB PROTEIN"/>
    <property type="match status" value="1"/>
</dbReference>
<evidence type="ECO:0008006" key="5">
    <source>
        <dbReference type="Google" id="ProtNLM"/>
    </source>
</evidence>
<dbReference type="PROSITE" id="PS50090">
    <property type="entry name" value="MYB_LIKE"/>
    <property type="match status" value="2"/>
</dbReference>
<evidence type="ECO:0000259" key="2">
    <source>
        <dbReference type="PROSITE" id="PS50090"/>
    </source>
</evidence>
<evidence type="ECO:0000256" key="1">
    <source>
        <dbReference type="SAM" id="MobiDB-lite"/>
    </source>
</evidence>
<feature type="domain" description="Myb-like" evidence="2">
    <location>
        <begin position="487"/>
        <end position="537"/>
    </location>
</feature>
<feature type="domain" description="HTH myb-type" evidence="3">
    <location>
        <begin position="613"/>
        <end position="662"/>
    </location>
</feature>
<dbReference type="Pfam" id="PF00249">
    <property type="entry name" value="Myb_DNA-binding"/>
    <property type="match status" value="2"/>
</dbReference>
<accession>A0A7S0ITA1</accession>
<dbReference type="SUPFAM" id="SSF46689">
    <property type="entry name" value="Homeodomain-like"/>
    <property type="match status" value="1"/>
</dbReference>
<dbReference type="CDD" id="cd00167">
    <property type="entry name" value="SANT"/>
    <property type="match status" value="2"/>
</dbReference>
<dbReference type="PROSITE" id="PS51294">
    <property type="entry name" value="HTH_MYB"/>
    <property type="match status" value="2"/>
</dbReference>
<proteinExistence type="predicted"/>
<dbReference type="AlphaFoldDB" id="A0A7S0ITA1"/>
<reference evidence="4" key="1">
    <citation type="submission" date="2021-01" db="EMBL/GenBank/DDBJ databases">
        <authorList>
            <person name="Corre E."/>
            <person name="Pelletier E."/>
            <person name="Niang G."/>
            <person name="Scheremetjew M."/>
            <person name="Finn R."/>
            <person name="Kale V."/>
            <person name="Holt S."/>
            <person name="Cochrane G."/>
            <person name="Meng A."/>
            <person name="Brown T."/>
            <person name="Cohen L."/>
        </authorList>
    </citation>
    <scope>NUCLEOTIDE SEQUENCE</scope>
    <source>
        <strain evidence="4">RCC1130</strain>
    </source>
</reference>
<sequence length="684" mass="71954">MQGQRVVRGANSAAPGARARAGVAFDHTDWGSAQEDVFMQEDEVLDLVASGVRDDMFGSGCGLSDATTQQMVLQHAVNQMREETQLLGGRAASSNAGLMFHMQQQRRDVVRSESSAALAADGNHASDTRAAISSLMGGEEGHSSGDDEDSTLRSNDSAATCDLEAVAAAYASKISNKPRLEITRHGGKPSIAAQCANSFQPVLLHAPRPPESSMRGSAAHSAMHTSGHEAVCESNVRESNVRDGVLDEYLRHCSTLPSTDGGLEPAPGGDFSHLMSAEAQALAMRQHFANKAPGLELPPFSLSAALAYAGQHCNVFAPHFAPSVAPRVELSRSRAGFTPRDGQGQLAQPVSLEFQQQLMGAASHQQLLVAQHVDAGLLEANGPATHAQTQLLFGGAASHPHQRGAHPSADACSQYPLTVAAPDRSPALEGLAREAAVAAAAAASAASTTVGRRSGKHVAAAAAAAAASRLIHAEAQASSTSRGAASSSSVNRRAWSVEEDETIRACVAQMGMRWRLIAPLLPGRSDDSVRNRWKRLKEDDSDCDVSSAQSAPVEAAASTVSKKAKTSHAQARKTKPRAEESEHSCAAASEGGDGRLFKEAGVADAGGGENGGRVSWSSHEDQVIVRAVQELGPRWCFVAARLPSRTDQAVRNRWNRLQQRARVQARAMFSRMGEPLNHPLGNAG</sequence>
<dbReference type="EMBL" id="HBER01013217">
    <property type="protein sequence ID" value="CAD8531337.1"/>
    <property type="molecule type" value="Transcribed_RNA"/>
</dbReference>
<dbReference type="PANTHER" id="PTHR45614">
    <property type="entry name" value="MYB PROTEIN-RELATED"/>
    <property type="match status" value="1"/>
</dbReference>
<feature type="domain" description="HTH myb-type" evidence="3">
    <location>
        <begin position="487"/>
        <end position="541"/>
    </location>
</feature>
<feature type="compositionally biased region" description="Low complexity" evidence="1">
    <location>
        <begin position="8"/>
        <end position="20"/>
    </location>
</feature>
<dbReference type="InterPro" id="IPR009057">
    <property type="entry name" value="Homeodomain-like_sf"/>
</dbReference>
<evidence type="ECO:0000313" key="4">
    <source>
        <dbReference type="EMBL" id="CAD8531337.1"/>
    </source>
</evidence>
<dbReference type="InterPro" id="IPR001005">
    <property type="entry name" value="SANT/Myb"/>
</dbReference>
<dbReference type="GO" id="GO:0000978">
    <property type="term" value="F:RNA polymerase II cis-regulatory region sequence-specific DNA binding"/>
    <property type="evidence" value="ECO:0007669"/>
    <property type="project" value="TreeGrafter"/>
</dbReference>
<feature type="region of interest" description="Disordered" evidence="1">
    <location>
        <begin position="537"/>
        <end position="593"/>
    </location>
</feature>
<dbReference type="InterPro" id="IPR050560">
    <property type="entry name" value="MYB_TF"/>
</dbReference>
<dbReference type="GO" id="GO:0005634">
    <property type="term" value="C:nucleus"/>
    <property type="evidence" value="ECO:0007669"/>
    <property type="project" value="TreeGrafter"/>
</dbReference>
<organism evidence="4">
    <name type="scientific">Calcidiscus leptoporus</name>
    <dbReference type="NCBI Taxonomy" id="127549"/>
    <lineage>
        <taxon>Eukaryota</taxon>
        <taxon>Haptista</taxon>
        <taxon>Haptophyta</taxon>
        <taxon>Prymnesiophyceae</taxon>
        <taxon>Coccolithales</taxon>
        <taxon>Calcidiscaceae</taxon>
        <taxon>Calcidiscus</taxon>
    </lineage>
</organism>
<gene>
    <name evidence="4" type="ORF">CLEP1334_LOCUS6589</name>
</gene>
<dbReference type="GO" id="GO:0000981">
    <property type="term" value="F:DNA-binding transcription factor activity, RNA polymerase II-specific"/>
    <property type="evidence" value="ECO:0007669"/>
    <property type="project" value="TreeGrafter"/>
</dbReference>
<evidence type="ECO:0000259" key="3">
    <source>
        <dbReference type="PROSITE" id="PS51294"/>
    </source>
</evidence>
<feature type="compositionally biased region" description="Basic residues" evidence="1">
    <location>
        <begin position="562"/>
        <end position="575"/>
    </location>
</feature>
<dbReference type="SMART" id="SM00717">
    <property type="entry name" value="SANT"/>
    <property type="match status" value="2"/>
</dbReference>
<name>A0A7S0ITA1_9EUKA</name>
<protein>
    <recommendedName>
        <fullName evidence="5">Myb-like domain-containing protein</fullName>
    </recommendedName>
</protein>